<dbReference type="EMBL" id="SOFM01000027">
    <property type="protein sequence ID" value="TFC03660.1"/>
    <property type="molecule type" value="Genomic_DNA"/>
</dbReference>
<dbReference type="Gene3D" id="3.40.50.1970">
    <property type="match status" value="1"/>
</dbReference>
<gene>
    <name evidence="4" type="ORF">E3O32_10205</name>
</gene>
<evidence type="ECO:0000313" key="4">
    <source>
        <dbReference type="EMBL" id="TFC03660.1"/>
    </source>
</evidence>
<dbReference type="InterPro" id="IPR018211">
    <property type="entry name" value="ADH_Fe_CS"/>
</dbReference>
<evidence type="ECO:0000313" key="5">
    <source>
        <dbReference type="Proteomes" id="UP000297643"/>
    </source>
</evidence>
<dbReference type="Pfam" id="PF25137">
    <property type="entry name" value="ADH_Fe_C"/>
    <property type="match status" value="1"/>
</dbReference>
<dbReference type="GO" id="GO:0004022">
    <property type="term" value="F:alcohol dehydrogenase (NAD+) activity"/>
    <property type="evidence" value="ECO:0007669"/>
    <property type="project" value="TreeGrafter"/>
</dbReference>
<evidence type="ECO:0000259" key="2">
    <source>
        <dbReference type="Pfam" id="PF00465"/>
    </source>
</evidence>
<dbReference type="SUPFAM" id="SSF56796">
    <property type="entry name" value="Dehydroquinate synthase-like"/>
    <property type="match status" value="1"/>
</dbReference>
<feature type="domain" description="Alcohol dehydrogenase iron-type/glycerol dehydrogenase GldA" evidence="2">
    <location>
        <begin position="39"/>
        <end position="204"/>
    </location>
</feature>
<proteinExistence type="predicted"/>
<dbReference type="Proteomes" id="UP000297643">
    <property type="component" value="Unassembled WGS sequence"/>
</dbReference>
<dbReference type="PANTHER" id="PTHR11496">
    <property type="entry name" value="ALCOHOL DEHYDROGENASE"/>
    <property type="match status" value="1"/>
</dbReference>
<dbReference type="FunFam" id="3.40.50.1970:FF:000003">
    <property type="entry name" value="Alcohol dehydrogenase, iron-containing"/>
    <property type="match status" value="1"/>
</dbReference>
<dbReference type="PANTHER" id="PTHR11496:SF83">
    <property type="entry name" value="HYDROXYACID-OXOACID TRANSHYDROGENASE, MITOCHONDRIAL"/>
    <property type="match status" value="1"/>
</dbReference>
<organism evidence="4 5">
    <name type="scientific">Cryobacterium mannosilyticum</name>
    <dbReference type="NCBI Taxonomy" id="1259190"/>
    <lineage>
        <taxon>Bacteria</taxon>
        <taxon>Bacillati</taxon>
        <taxon>Actinomycetota</taxon>
        <taxon>Actinomycetes</taxon>
        <taxon>Micrococcales</taxon>
        <taxon>Microbacteriaceae</taxon>
        <taxon>Cryobacterium</taxon>
    </lineage>
</organism>
<evidence type="ECO:0000259" key="3">
    <source>
        <dbReference type="Pfam" id="PF25137"/>
    </source>
</evidence>
<dbReference type="AlphaFoldDB" id="A0A4R8W9W0"/>
<keyword evidence="5" id="KW-1185">Reference proteome</keyword>
<accession>A0A4R8W9W0</accession>
<comment type="caution">
    <text evidence="4">The sequence shown here is derived from an EMBL/GenBank/DDBJ whole genome shotgun (WGS) entry which is preliminary data.</text>
</comment>
<dbReference type="InterPro" id="IPR039697">
    <property type="entry name" value="Alcohol_dehydrogenase_Fe"/>
</dbReference>
<dbReference type="InterPro" id="IPR001670">
    <property type="entry name" value="ADH_Fe/GldA"/>
</dbReference>
<evidence type="ECO:0000256" key="1">
    <source>
        <dbReference type="ARBA" id="ARBA00023002"/>
    </source>
</evidence>
<dbReference type="PROSITE" id="PS00913">
    <property type="entry name" value="ADH_IRON_1"/>
    <property type="match status" value="1"/>
</dbReference>
<dbReference type="CDD" id="cd08551">
    <property type="entry name" value="Fe-ADH"/>
    <property type="match status" value="1"/>
</dbReference>
<dbReference type="RefSeq" id="WP_134509149.1">
    <property type="nucleotide sequence ID" value="NZ_SOFM01000027.1"/>
</dbReference>
<protein>
    <submittedName>
        <fullName evidence="4">Iron-containing alcohol dehydrogenase</fullName>
    </submittedName>
</protein>
<keyword evidence="1" id="KW-0560">Oxidoreductase</keyword>
<dbReference type="Gene3D" id="1.20.1090.10">
    <property type="entry name" value="Dehydroquinate synthase-like - alpha domain"/>
    <property type="match status" value="1"/>
</dbReference>
<feature type="domain" description="Fe-containing alcohol dehydrogenase-like C-terminal" evidence="3">
    <location>
        <begin position="215"/>
        <end position="409"/>
    </location>
</feature>
<name>A0A4R8W9W0_9MICO</name>
<dbReference type="Pfam" id="PF00465">
    <property type="entry name" value="Fe-ADH"/>
    <property type="match status" value="1"/>
</dbReference>
<dbReference type="InterPro" id="IPR056798">
    <property type="entry name" value="ADH_Fe_C"/>
</dbReference>
<sequence length="410" mass="41867">MISPVGTGQATAGLARTGLAPLPRPLSESELTLDPKPIAYFGRGRVTEVGRITASTGAAHALIVTDPFLATSPVVETVRASLELAGLVVTVYGGVTPNPTTTCVDEGSDLAASVVAEIIVAVGGGSSMDAAKGISLGAVNPERGIGLDYTTRFANLALPIVAVPTTAGTGAEVNAFGVITDVVNHRKFYVGHDSALARAVVLDPELTVGLPPSATAATGMDALTHALESYLSIRANPYSDGIALQVISTVAAFLPRAVEDGTDLEARAELLLASHLAGVGFSHTGLGLVHGIAHPLGGQFDIPHGLALCIVIEAVLRFNLAVREDRIARVAFALGVGDTASTTAENAEAAIITIADLARRVGMTGPLSTFGVTEEALASLAADTLADAVTVNNPIQPSVDDVRRILKESL</sequence>
<dbReference type="PROSITE" id="PS00060">
    <property type="entry name" value="ADH_IRON_2"/>
    <property type="match status" value="1"/>
</dbReference>
<dbReference type="GO" id="GO:0046872">
    <property type="term" value="F:metal ion binding"/>
    <property type="evidence" value="ECO:0007669"/>
    <property type="project" value="InterPro"/>
</dbReference>
<dbReference type="FunFam" id="1.20.1090.10:FF:000001">
    <property type="entry name" value="Aldehyde-alcohol dehydrogenase"/>
    <property type="match status" value="1"/>
</dbReference>
<reference evidence="4 5" key="1">
    <citation type="submission" date="2019-03" db="EMBL/GenBank/DDBJ databases">
        <title>Genomics of glacier-inhabiting Cryobacterium strains.</title>
        <authorList>
            <person name="Liu Q."/>
            <person name="Xin Y.-H."/>
        </authorList>
    </citation>
    <scope>NUCLEOTIDE SEQUENCE [LARGE SCALE GENOMIC DNA]</scope>
    <source>
        <strain evidence="4 5">RHLT2-21</strain>
    </source>
</reference>